<reference evidence="2" key="1">
    <citation type="submission" date="2017-11" db="EMBL/GenBank/DDBJ databases">
        <authorList>
            <person name="Watanabe M."/>
            <person name="Kojima H."/>
        </authorList>
    </citation>
    <scope>NUCLEOTIDE SEQUENCE [LARGE SCALE GENOMIC DNA]</scope>
    <source>
        <strain evidence="2">Tokyo 01</strain>
    </source>
</reference>
<comment type="caution">
    <text evidence="1">The sequence shown here is derived from an EMBL/GenBank/DDBJ whole genome shotgun (WGS) entry which is preliminary data.</text>
</comment>
<sequence length="59" mass="6705">MKKLSVCLTFMMIFCTEIYAWDDGVTHPLITEKAVENSGLDSYLQDVLNFDSGIKTEIE</sequence>
<protein>
    <submittedName>
        <fullName evidence="1">Uncharacterized protein</fullName>
    </submittedName>
</protein>
<dbReference type="AlphaFoldDB" id="A0A401FZ67"/>
<keyword evidence="2" id="KW-1185">Reference proteome</keyword>
<evidence type="ECO:0000313" key="2">
    <source>
        <dbReference type="Proteomes" id="UP000288096"/>
    </source>
</evidence>
<evidence type="ECO:0000313" key="1">
    <source>
        <dbReference type="EMBL" id="GBC62269.1"/>
    </source>
</evidence>
<gene>
    <name evidence="1" type="ORF">DENIS_3238</name>
</gene>
<proteinExistence type="predicted"/>
<dbReference type="EMBL" id="BEXT01000001">
    <property type="protein sequence ID" value="GBC62269.1"/>
    <property type="molecule type" value="Genomic_DNA"/>
</dbReference>
<dbReference type="RefSeq" id="WP_124329456.1">
    <property type="nucleotide sequence ID" value="NZ_BEXT01000001.1"/>
</dbReference>
<dbReference type="Proteomes" id="UP000288096">
    <property type="component" value="Unassembled WGS sequence"/>
</dbReference>
<name>A0A401FZ67_9BACT</name>
<organism evidence="1 2">
    <name type="scientific">Desulfonema ishimotonii</name>
    <dbReference type="NCBI Taxonomy" id="45657"/>
    <lineage>
        <taxon>Bacteria</taxon>
        <taxon>Pseudomonadati</taxon>
        <taxon>Thermodesulfobacteriota</taxon>
        <taxon>Desulfobacteria</taxon>
        <taxon>Desulfobacterales</taxon>
        <taxon>Desulfococcaceae</taxon>
        <taxon>Desulfonema</taxon>
    </lineage>
</organism>
<reference evidence="2" key="2">
    <citation type="submission" date="2019-01" db="EMBL/GenBank/DDBJ databases">
        <title>Genome sequence of Desulfonema ishimotonii strain Tokyo 01.</title>
        <authorList>
            <person name="Fukui M."/>
        </authorList>
    </citation>
    <scope>NUCLEOTIDE SEQUENCE [LARGE SCALE GENOMIC DNA]</scope>
    <source>
        <strain evidence="2">Tokyo 01</strain>
    </source>
</reference>
<accession>A0A401FZ67</accession>